<dbReference type="Proteomes" id="UP000005444">
    <property type="component" value="Chromosome"/>
</dbReference>
<evidence type="ECO:0000313" key="8">
    <source>
        <dbReference type="Proteomes" id="UP000005444"/>
    </source>
</evidence>
<evidence type="ECO:0000313" key="7">
    <source>
        <dbReference type="EMBL" id="AEV95452.1"/>
    </source>
</evidence>
<name>G8PDW7_PEDCP</name>
<sequence>MSILIQGIIFGIAYIAPIGMQNIYVIDSSLEYPLRRAISIALIVAAFDMSLALASFYGMGTLLQRYLWLKQTILLVGSLMVFYIGVSLFRENKKTVEVDDKNNNSFSYRSVILSAFTIAWLNPQAIIDGTMLLGAFRASFHGTDNPNWFIVGVCISSISWFIVLTSVINYLREQFNSKYLLILNKVCGVIIILYGVKLVADFIHSI</sequence>
<feature type="transmembrane region" description="Helical" evidence="6">
    <location>
        <begin position="180"/>
        <end position="200"/>
    </location>
</feature>
<keyword evidence="8" id="KW-1185">Reference proteome</keyword>
<evidence type="ECO:0000256" key="3">
    <source>
        <dbReference type="ARBA" id="ARBA00022692"/>
    </source>
</evidence>
<feature type="transmembrane region" description="Helical" evidence="6">
    <location>
        <begin position="148"/>
        <end position="168"/>
    </location>
</feature>
<feature type="transmembrane region" description="Helical" evidence="6">
    <location>
        <begin position="37"/>
        <end position="59"/>
    </location>
</feature>
<feature type="transmembrane region" description="Helical" evidence="6">
    <location>
        <begin position="71"/>
        <end position="89"/>
    </location>
</feature>
<dbReference type="KEGG" id="pce:PECL_1192"/>
<dbReference type="eggNOG" id="COG1279">
    <property type="taxonomic scope" value="Bacteria"/>
</dbReference>
<keyword evidence="4 6" id="KW-1133">Transmembrane helix</keyword>
<dbReference type="InterPro" id="IPR001123">
    <property type="entry name" value="LeuE-type"/>
</dbReference>
<protein>
    <submittedName>
        <fullName evidence="7">L-lysine permease, lysE type</fullName>
    </submittedName>
</protein>
<evidence type="ECO:0000256" key="1">
    <source>
        <dbReference type="ARBA" id="ARBA00004651"/>
    </source>
</evidence>
<dbReference type="PANTHER" id="PTHR30086:SF20">
    <property type="entry name" value="ARGININE EXPORTER PROTEIN ARGO-RELATED"/>
    <property type="match status" value="1"/>
</dbReference>
<proteinExistence type="predicted"/>
<reference evidence="7 8" key="1">
    <citation type="journal article" date="2012" name="J. Bacteriol.">
        <title>Complete Genome Sequence of the Beer Spoilage Organism Pediococcus claussenii ATCC BAA-344T.</title>
        <authorList>
            <person name="Pittet V."/>
            <person name="Abegunde T."/>
            <person name="Marfleet T."/>
            <person name="Haakensen M."/>
            <person name="Morrow K."/>
            <person name="Jayaprakash T."/>
            <person name="Schroeder K."/>
            <person name="Trost B."/>
            <person name="Byrns S."/>
            <person name="Bergsveinson J."/>
            <person name="Kusalik A."/>
            <person name="Ziola B."/>
        </authorList>
    </citation>
    <scope>NUCLEOTIDE SEQUENCE [LARGE SCALE GENOMIC DNA]</scope>
    <source>
        <strain evidence="7 8">ATCC BAA-344</strain>
    </source>
</reference>
<evidence type="ECO:0000256" key="4">
    <source>
        <dbReference type="ARBA" id="ARBA00022989"/>
    </source>
</evidence>
<dbReference type="PATRIC" id="fig|701521.8.peg.1132"/>
<evidence type="ECO:0000256" key="6">
    <source>
        <dbReference type="SAM" id="Phobius"/>
    </source>
</evidence>
<dbReference type="GO" id="GO:0005886">
    <property type="term" value="C:plasma membrane"/>
    <property type="evidence" value="ECO:0007669"/>
    <property type="project" value="UniProtKB-SubCell"/>
</dbReference>
<keyword evidence="5 6" id="KW-0472">Membrane</keyword>
<keyword evidence="2" id="KW-1003">Cell membrane</keyword>
<dbReference type="PANTHER" id="PTHR30086">
    <property type="entry name" value="ARGININE EXPORTER PROTEIN ARGO"/>
    <property type="match status" value="1"/>
</dbReference>
<dbReference type="Pfam" id="PF01810">
    <property type="entry name" value="LysE"/>
    <property type="match status" value="1"/>
</dbReference>
<gene>
    <name evidence="7" type="ordered locus">PECL_1192</name>
</gene>
<feature type="transmembrane region" description="Helical" evidence="6">
    <location>
        <begin position="110"/>
        <end position="136"/>
    </location>
</feature>
<feature type="transmembrane region" description="Helical" evidence="6">
    <location>
        <begin position="6"/>
        <end position="25"/>
    </location>
</feature>
<dbReference type="EMBL" id="CP003137">
    <property type="protein sequence ID" value="AEV95452.1"/>
    <property type="molecule type" value="Genomic_DNA"/>
</dbReference>
<accession>G8PDW7</accession>
<organism evidence="7 8">
    <name type="scientific">Pediococcus claussenii (strain ATCC BAA-344 / DSM 14800 / JCM 18046 / KCTC 3811 / LMG 21948 / P06)</name>
    <dbReference type="NCBI Taxonomy" id="701521"/>
    <lineage>
        <taxon>Bacteria</taxon>
        <taxon>Bacillati</taxon>
        <taxon>Bacillota</taxon>
        <taxon>Bacilli</taxon>
        <taxon>Lactobacillales</taxon>
        <taxon>Lactobacillaceae</taxon>
        <taxon>Pediococcus</taxon>
    </lineage>
</organism>
<dbReference type="AlphaFoldDB" id="G8PDW7"/>
<dbReference type="RefSeq" id="WP_014215648.1">
    <property type="nucleotide sequence ID" value="NC_016605.1"/>
</dbReference>
<dbReference type="GO" id="GO:0015171">
    <property type="term" value="F:amino acid transmembrane transporter activity"/>
    <property type="evidence" value="ECO:0007669"/>
    <property type="project" value="TreeGrafter"/>
</dbReference>
<dbReference type="HOGENOM" id="CLU_087840_0_1_9"/>
<evidence type="ECO:0000256" key="2">
    <source>
        <dbReference type="ARBA" id="ARBA00022475"/>
    </source>
</evidence>
<keyword evidence="3 6" id="KW-0812">Transmembrane</keyword>
<comment type="subcellular location">
    <subcellularLocation>
        <location evidence="1">Cell membrane</location>
        <topology evidence="1">Multi-pass membrane protein</topology>
    </subcellularLocation>
</comment>
<evidence type="ECO:0000256" key="5">
    <source>
        <dbReference type="ARBA" id="ARBA00023136"/>
    </source>
</evidence>